<dbReference type="EMBL" id="VOQF01000005">
    <property type="protein sequence ID" value="TXC91392.1"/>
    <property type="molecule type" value="Genomic_DNA"/>
</dbReference>
<name>A0A5C6W4S0_9BACI</name>
<proteinExistence type="predicted"/>
<organism evidence="1 2">
    <name type="scientific">Metabacillus litoralis</name>
    <dbReference type="NCBI Taxonomy" id="152268"/>
    <lineage>
        <taxon>Bacteria</taxon>
        <taxon>Bacillati</taxon>
        <taxon>Bacillota</taxon>
        <taxon>Bacilli</taxon>
        <taxon>Bacillales</taxon>
        <taxon>Bacillaceae</taxon>
        <taxon>Metabacillus</taxon>
    </lineage>
</organism>
<dbReference type="PANTHER" id="PTHR40053">
    <property type="entry name" value="SPORULATION-CONTROL PROTEIN SPO0M"/>
    <property type="match status" value="1"/>
</dbReference>
<evidence type="ECO:0000313" key="2">
    <source>
        <dbReference type="Proteomes" id="UP000321363"/>
    </source>
</evidence>
<dbReference type="RefSeq" id="WP_146948293.1">
    <property type="nucleotide sequence ID" value="NZ_VOQF01000005.1"/>
</dbReference>
<sequence>MLLRKYMSLLGIGSAIIDLILPKDRYCKGELISGHFYIKGGTIEQQLRRIDSDLVLIDKSTNVEKVIDSTTILSTKLINAQEANKISFTFKLPEDIPPSSDDISYRFKTRLTFNEGVESRDQDIIQVV</sequence>
<keyword evidence="2" id="KW-1185">Reference proteome</keyword>
<dbReference type="PANTHER" id="PTHR40053:SF1">
    <property type="entry name" value="SPORULATION-CONTROL PROTEIN SPO0M"/>
    <property type="match status" value="1"/>
</dbReference>
<protein>
    <submittedName>
        <fullName evidence="1">Sporulation protein</fullName>
    </submittedName>
</protein>
<dbReference type="AlphaFoldDB" id="A0A5C6W4S0"/>
<dbReference type="OrthoDB" id="2988706at2"/>
<gene>
    <name evidence="1" type="ORF">FS935_10495</name>
</gene>
<evidence type="ECO:0000313" key="1">
    <source>
        <dbReference type="EMBL" id="TXC91392.1"/>
    </source>
</evidence>
<dbReference type="Proteomes" id="UP000321363">
    <property type="component" value="Unassembled WGS sequence"/>
</dbReference>
<dbReference type="Pfam" id="PF07070">
    <property type="entry name" value="Spo0M"/>
    <property type="match status" value="1"/>
</dbReference>
<reference evidence="1 2" key="1">
    <citation type="journal article" date="2005" name="Int. J. Syst. Evol. Microbiol.">
        <title>Bacillus litoralis sp. nov., isolated from a tidal flat of the Yellow Sea in Korea.</title>
        <authorList>
            <person name="Yoon J.H."/>
            <person name="Oh T.K."/>
        </authorList>
    </citation>
    <scope>NUCLEOTIDE SEQUENCE [LARGE SCALE GENOMIC DNA]</scope>
    <source>
        <strain evidence="1 2">SW-211</strain>
    </source>
</reference>
<dbReference type="InterPro" id="IPR009776">
    <property type="entry name" value="Spore_0_M"/>
</dbReference>
<comment type="caution">
    <text evidence="1">The sequence shown here is derived from an EMBL/GenBank/DDBJ whole genome shotgun (WGS) entry which is preliminary data.</text>
</comment>
<accession>A0A5C6W4S0</accession>